<sequence length="76" mass="8458">MKKIIFIFVIFTASFLPLAVGACTDDLDYGFGSGMMNMMGFGGGFGSFNFFGWLSSIVWLVVGIFAAVWLWRQIKK</sequence>
<keyword evidence="1" id="KW-1133">Transmembrane helix</keyword>
<accession>A0A1F8DQ16</accession>
<evidence type="ECO:0000313" key="2">
    <source>
        <dbReference type="EMBL" id="OGM90721.1"/>
    </source>
</evidence>
<dbReference type="STRING" id="1802556.A2999_00600"/>
<dbReference type="EMBL" id="MGIQ01000015">
    <property type="protein sequence ID" value="OGM90721.1"/>
    <property type="molecule type" value="Genomic_DNA"/>
</dbReference>
<reference evidence="2 3" key="1">
    <citation type="journal article" date="2016" name="Nat. Commun.">
        <title>Thousands of microbial genomes shed light on interconnected biogeochemical processes in an aquifer system.</title>
        <authorList>
            <person name="Anantharaman K."/>
            <person name="Brown C.T."/>
            <person name="Hug L.A."/>
            <person name="Sharon I."/>
            <person name="Castelle C.J."/>
            <person name="Probst A.J."/>
            <person name="Thomas B.C."/>
            <person name="Singh A."/>
            <person name="Wilkins M.J."/>
            <person name="Karaoz U."/>
            <person name="Brodie E.L."/>
            <person name="Williams K.H."/>
            <person name="Hubbard S.S."/>
            <person name="Banfield J.F."/>
        </authorList>
    </citation>
    <scope>NUCLEOTIDE SEQUENCE [LARGE SCALE GENOMIC DNA]</scope>
</reference>
<organism evidence="2 3">
    <name type="scientific">Candidatus Wolfebacteria bacterium RIFCSPLOWO2_01_FULL_38_11</name>
    <dbReference type="NCBI Taxonomy" id="1802556"/>
    <lineage>
        <taxon>Bacteria</taxon>
        <taxon>Candidatus Wolfeibacteriota</taxon>
    </lineage>
</organism>
<dbReference type="PROSITE" id="PS51257">
    <property type="entry name" value="PROKAR_LIPOPROTEIN"/>
    <property type="match status" value="1"/>
</dbReference>
<name>A0A1F8DQ16_9BACT</name>
<gene>
    <name evidence="2" type="ORF">A2999_00600</name>
</gene>
<keyword evidence="1" id="KW-0812">Transmembrane</keyword>
<evidence type="ECO:0000256" key="1">
    <source>
        <dbReference type="SAM" id="Phobius"/>
    </source>
</evidence>
<evidence type="ECO:0000313" key="3">
    <source>
        <dbReference type="Proteomes" id="UP000178798"/>
    </source>
</evidence>
<keyword evidence="1" id="KW-0472">Membrane</keyword>
<proteinExistence type="predicted"/>
<protein>
    <submittedName>
        <fullName evidence="2">Uncharacterized protein</fullName>
    </submittedName>
</protein>
<dbReference type="AlphaFoldDB" id="A0A1F8DQ16"/>
<dbReference type="Proteomes" id="UP000178798">
    <property type="component" value="Unassembled WGS sequence"/>
</dbReference>
<comment type="caution">
    <text evidence="2">The sequence shown here is derived from an EMBL/GenBank/DDBJ whole genome shotgun (WGS) entry which is preliminary data.</text>
</comment>
<feature type="transmembrane region" description="Helical" evidence="1">
    <location>
        <begin position="45"/>
        <end position="71"/>
    </location>
</feature>